<dbReference type="InterPro" id="IPR001932">
    <property type="entry name" value="PPM-type_phosphatase-like_dom"/>
</dbReference>
<protein>
    <submittedName>
        <fullName evidence="4">Phosphoserine phosphatase RsbU</fullName>
        <ecNumber evidence="4">3.1.3.3</ecNumber>
    </submittedName>
</protein>
<dbReference type="EMBL" id="CP042914">
    <property type="protein sequence ID" value="QEG40102.1"/>
    <property type="molecule type" value="Genomic_DNA"/>
</dbReference>
<dbReference type="CDD" id="cd00060">
    <property type="entry name" value="FHA"/>
    <property type="match status" value="1"/>
</dbReference>
<dbReference type="Gene3D" id="3.30.450.40">
    <property type="match status" value="1"/>
</dbReference>
<evidence type="ECO:0000313" key="4">
    <source>
        <dbReference type="EMBL" id="QEG40102.1"/>
    </source>
</evidence>
<dbReference type="SMART" id="SM00331">
    <property type="entry name" value="PP2C_SIG"/>
    <property type="match status" value="1"/>
</dbReference>
<gene>
    <name evidence="4" type="primary">rsbU_2</name>
    <name evidence="4" type="ORF">UC8_21060</name>
</gene>
<organism evidence="4 5">
    <name type="scientific">Roseimaritima ulvae</name>
    <dbReference type="NCBI Taxonomy" id="980254"/>
    <lineage>
        <taxon>Bacteria</taxon>
        <taxon>Pseudomonadati</taxon>
        <taxon>Planctomycetota</taxon>
        <taxon>Planctomycetia</taxon>
        <taxon>Pirellulales</taxon>
        <taxon>Pirellulaceae</taxon>
        <taxon>Roseimaritima</taxon>
    </lineage>
</organism>
<dbReference type="Proteomes" id="UP000325286">
    <property type="component" value="Chromosome"/>
</dbReference>
<dbReference type="PROSITE" id="PS50889">
    <property type="entry name" value="S4"/>
    <property type="match status" value="1"/>
</dbReference>
<evidence type="ECO:0000313" key="5">
    <source>
        <dbReference type="Proteomes" id="UP000325286"/>
    </source>
</evidence>
<dbReference type="InterPro" id="IPR029016">
    <property type="entry name" value="GAF-like_dom_sf"/>
</dbReference>
<feature type="domain" description="FHA" evidence="3">
    <location>
        <begin position="21"/>
        <end position="70"/>
    </location>
</feature>
<proteinExistence type="predicted"/>
<sequence length="575" mass="62305">MAFLSSRSEGTVGRYDLSDTAIIGRHPECDVILTVGAVSRHHAKIFKTEAGHFLEDLQSRNGTFVNGKLVTNTHHLEEGDRIRICEVELTFHLDSPPAFTPSSEMTFDGTQFGIMMVDDPVSSDDDSSSRIDIRRSGDTSRIAASAEAKLAALLKITRNLGQALSLDDVLPKVLATLFEIFSQADRGFVVLREADGSLAPRWVKTRGNQQEQMIRISRTIIHEAMTGGEPILSLDAANDDRFDAAASIADFRIRSMVCAPLLDSEGVAFGALQIDSSEGQGRFAENDVDLLAAVAAQAGIVIRNAQLHEQALAQREVEQDLKLSTEVQQAFLPQQPPEIAGYRLRSFYKAAHHIGGDYFDYIRLPGDRVGVVVADVVGHGVAAAMFMAKLSAETRFCLAGEPDVAKAIEVLNDRMSALQIERFVTFLLMVIDPIKDIVSIVNAGHMCPIVRKASDGSISEPGEEESGLPIAIDEGMDYEAVPLKMEVGDLALMYTDGINEAMNGEDEQFGTEAVREIVAAGEDADATLQRLVGAVASHVGSGPQDDDMCVVIIERVAVEQPLADRETNVELATNI</sequence>
<dbReference type="GO" id="GO:0016791">
    <property type="term" value="F:phosphatase activity"/>
    <property type="evidence" value="ECO:0007669"/>
    <property type="project" value="TreeGrafter"/>
</dbReference>
<dbReference type="SMART" id="SM00240">
    <property type="entry name" value="FHA"/>
    <property type="match status" value="1"/>
</dbReference>
<keyword evidence="1 4" id="KW-0378">Hydrolase</keyword>
<dbReference type="EC" id="3.1.3.3" evidence="4"/>
<dbReference type="SUPFAM" id="SSF49879">
    <property type="entry name" value="SMAD/FHA domain"/>
    <property type="match status" value="1"/>
</dbReference>
<dbReference type="GO" id="GO:0003723">
    <property type="term" value="F:RNA binding"/>
    <property type="evidence" value="ECO:0007669"/>
    <property type="project" value="UniProtKB-KW"/>
</dbReference>
<evidence type="ECO:0000259" key="3">
    <source>
        <dbReference type="PROSITE" id="PS50006"/>
    </source>
</evidence>
<dbReference type="Pfam" id="PF00498">
    <property type="entry name" value="FHA"/>
    <property type="match status" value="1"/>
</dbReference>
<dbReference type="InterPro" id="IPR008984">
    <property type="entry name" value="SMAD_FHA_dom_sf"/>
</dbReference>
<accession>A0A5B9QQB0</accession>
<evidence type="ECO:0000256" key="1">
    <source>
        <dbReference type="ARBA" id="ARBA00022801"/>
    </source>
</evidence>
<name>A0A5B9QQB0_9BACT</name>
<dbReference type="KEGG" id="rul:UC8_21060"/>
<reference evidence="4 5" key="1">
    <citation type="submission" date="2019-08" db="EMBL/GenBank/DDBJ databases">
        <title>Deep-cultivation of Planctomycetes and their phenomic and genomic characterization uncovers novel biology.</title>
        <authorList>
            <person name="Wiegand S."/>
            <person name="Jogler M."/>
            <person name="Boedeker C."/>
            <person name="Pinto D."/>
            <person name="Vollmers J."/>
            <person name="Rivas-Marin E."/>
            <person name="Kohn T."/>
            <person name="Peeters S.H."/>
            <person name="Heuer A."/>
            <person name="Rast P."/>
            <person name="Oberbeckmann S."/>
            <person name="Bunk B."/>
            <person name="Jeske O."/>
            <person name="Meyerdierks A."/>
            <person name="Storesund J.E."/>
            <person name="Kallscheuer N."/>
            <person name="Luecker S."/>
            <person name="Lage O.M."/>
            <person name="Pohl T."/>
            <person name="Merkel B.J."/>
            <person name="Hornburger P."/>
            <person name="Mueller R.-W."/>
            <person name="Bruemmer F."/>
            <person name="Labrenz M."/>
            <person name="Spormann A.M."/>
            <person name="Op den Camp H."/>
            <person name="Overmann J."/>
            <person name="Amann R."/>
            <person name="Jetten M.S.M."/>
            <person name="Mascher T."/>
            <person name="Medema M.H."/>
            <person name="Devos D.P."/>
            <person name="Kaster A.-K."/>
            <person name="Ovreas L."/>
            <person name="Rohde M."/>
            <person name="Galperin M.Y."/>
            <person name="Jogler C."/>
        </authorList>
    </citation>
    <scope>NUCLEOTIDE SEQUENCE [LARGE SCALE GENOMIC DNA]</scope>
    <source>
        <strain evidence="4 5">UC8</strain>
    </source>
</reference>
<evidence type="ECO:0000256" key="2">
    <source>
        <dbReference type="PROSITE-ProRule" id="PRU00182"/>
    </source>
</evidence>
<dbReference type="InterPro" id="IPR052016">
    <property type="entry name" value="Bact_Sigma-Reg"/>
</dbReference>
<dbReference type="PANTHER" id="PTHR43156">
    <property type="entry name" value="STAGE II SPORULATION PROTEIN E-RELATED"/>
    <property type="match status" value="1"/>
</dbReference>
<dbReference type="RefSeq" id="WP_148080209.1">
    <property type="nucleotide sequence ID" value="NZ_CP042914.1"/>
</dbReference>
<dbReference type="Pfam" id="PF01590">
    <property type="entry name" value="GAF"/>
    <property type="match status" value="1"/>
</dbReference>
<dbReference type="InterPro" id="IPR036457">
    <property type="entry name" value="PPM-type-like_dom_sf"/>
</dbReference>
<dbReference type="SUPFAM" id="SSF81606">
    <property type="entry name" value="PP2C-like"/>
    <property type="match status" value="1"/>
</dbReference>
<dbReference type="PANTHER" id="PTHR43156:SF2">
    <property type="entry name" value="STAGE II SPORULATION PROTEIN E"/>
    <property type="match status" value="1"/>
</dbReference>
<dbReference type="Gene3D" id="2.60.200.20">
    <property type="match status" value="1"/>
</dbReference>
<keyword evidence="2" id="KW-0694">RNA-binding</keyword>
<dbReference type="InterPro" id="IPR003018">
    <property type="entry name" value="GAF"/>
</dbReference>
<dbReference type="SMART" id="SM00065">
    <property type="entry name" value="GAF"/>
    <property type="match status" value="1"/>
</dbReference>
<dbReference type="OrthoDB" id="247273at2"/>
<keyword evidence="5" id="KW-1185">Reference proteome</keyword>
<dbReference type="Pfam" id="PF07228">
    <property type="entry name" value="SpoIIE"/>
    <property type="match status" value="1"/>
</dbReference>
<dbReference type="AlphaFoldDB" id="A0A5B9QQB0"/>
<dbReference type="SUPFAM" id="SSF55781">
    <property type="entry name" value="GAF domain-like"/>
    <property type="match status" value="1"/>
</dbReference>
<dbReference type="PROSITE" id="PS50006">
    <property type="entry name" value="FHA_DOMAIN"/>
    <property type="match status" value="1"/>
</dbReference>
<dbReference type="Gene3D" id="3.60.40.10">
    <property type="entry name" value="PPM-type phosphatase domain"/>
    <property type="match status" value="1"/>
</dbReference>
<dbReference type="InterPro" id="IPR000253">
    <property type="entry name" value="FHA_dom"/>
</dbReference>